<dbReference type="SUPFAM" id="SSF47648">
    <property type="entry name" value="Nucleoside phosphorylase/phosphoribosyltransferase N-terminal domain"/>
    <property type="match status" value="1"/>
</dbReference>
<dbReference type="InterPro" id="IPR017459">
    <property type="entry name" value="Glycosyl_Trfase_fam3_N_dom"/>
</dbReference>
<evidence type="ECO:0000259" key="11">
    <source>
        <dbReference type="SMART" id="SM00941"/>
    </source>
</evidence>
<dbReference type="PIRSF" id="PIRSF000478">
    <property type="entry name" value="TP_PyNP"/>
    <property type="match status" value="1"/>
</dbReference>
<organism evidence="12 13">
    <name type="scientific">Candidatus Pullichristensenella stercorigallinarum</name>
    <dbReference type="NCBI Taxonomy" id="2840909"/>
    <lineage>
        <taxon>Bacteria</taxon>
        <taxon>Bacillati</taxon>
        <taxon>Bacillota</taxon>
        <taxon>Clostridia</taxon>
        <taxon>Candidatus Pullichristensenella</taxon>
    </lineage>
</organism>
<keyword evidence="7 12" id="KW-0328">Glycosyltransferase</keyword>
<dbReference type="SUPFAM" id="SSF52418">
    <property type="entry name" value="Nucleoside phosphorylase/phosphoribosyltransferase catalytic domain"/>
    <property type="match status" value="1"/>
</dbReference>
<dbReference type="InterPro" id="IPR000312">
    <property type="entry name" value="Glycosyl_Trfase_fam3"/>
</dbReference>
<dbReference type="GO" id="GO:0005829">
    <property type="term" value="C:cytosol"/>
    <property type="evidence" value="ECO:0007669"/>
    <property type="project" value="TreeGrafter"/>
</dbReference>
<dbReference type="Pfam" id="PF02885">
    <property type="entry name" value="Glycos_trans_3N"/>
    <property type="match status" value="1"/>
</dbReference>
<evidence type="ECO:0000313" key="12">
    <source>
        <dbReference type="EMBL" id="HIQ82610.1"/>
    </source>
</evidence>
<comment type="catalytic activity">
    <reaction evidence="9">
        <text>uridine + phosphate = alpha-D-ribose 1-phosphate + uracil</text>
        <dbReference type="Rhea" id="RHEA:24388"/>
        <dbReference type="ChEBI" id="CHEBI:16704"/>
        <dbReference type="ChEBI" id="CHEBI:17568"/>
        <dbReference type="ChEBI" id="CHEBI:43474"/>
        <dbReference type="ChEBI" id="CHEBI:57720"/>
        <dbReference type="EC" id="2.4.2.2"/>
    </reaction>
</comment>
<evidence type="ECO:0000313" key="13">
    <source>
        <dbReference type="Proteomes" id="UP000824260"/>
    </source>
</evidence>
<evidence type="ECO:0000256" key="2">
    <source>
        <dbReference type="ARBA" id="ARBA00003877"/>
    </source>
</evidence>
<name>A0A9D1CXK9_9FIRM</name>
<dbReference type="PANTHER" id="PTHR10515:SF0">
    <property type="entry name" value="THYMIDINE PHOSPHORYLASE"/>
    <property type="match status" value="1"/>
</dbReference>
<gene>
    <name evidence="12" type="ORF">IAA52_05850</name>
</gene>
<dbReference type="InterPro" id="IPR000053">
    <property type="entry name" value="Thymidine/pyrmidine_PPase"/>
</dbReference>
<protein>
    <recommendedName>
        <fullName evidence="6">Pyrimidine-nucleoside phosphorylase</fullName>
        <ecNumber evidence="5">2.4.2.2</ecNumber>
    </recommendedName>
</protein>
<dbReference type="InterPro" id="IPR017872">
    <property type="entry name" value="Pyrmidine_PPase_CS"/>
</dbReference>
<dbReference type="InterPro" id="IPR013102">
    <property type="entry name" value="PYNP_C"/>
</dbReference>
<dbReference type="FunFam" id="3.40.1030.10:FF:000003">
    <property type="entry name" value="Pyrimidine-nucleoside phosphorylase"/>
    <property type="match status" value="1"/>
</dbReference>
<dbReference type="GO" id="GO:0004645">
    <property type="term" value="F:1,4-alpha-oligoglucan phosphorylase activity"/>
    <property type="evidence" value="ECO:0007669"/>
    <property type="project" value="InterPro"/>
</dbReference>
<dbReference type="Pfam" id="PF00591">
    <property type="entry name" value="Glycos_transf_3"/>
    <property type="match status" value="1"/>
</dbReference>
<comment type="catalytic activity">
    <reaction evidence="10">
        <text>thymidine + phosphate = 2-deoxy-alpha-D-ribose 1-phosphate + thymine</text>
        <dbReference type="Rhea" id="RHEA:16037"/>
        <dbReference type="ChEBI" id="CHEBI:17748"/>
        <dbReference type="ChEBI" id="CHEBI:17821"/>
        <dbReference type="ChEBI" id="CHEBI:43474"/>
        <dbReference type="ChEBI" id="CHEBI:57259"/>
        <dbReference type="EC" id="2.4.2.2"/>
    </reaction>
</comment>
<proteinExistence type="inferred from homology"/>
<dbReference type="Gene3D" id="3.40.1030.10">
    <property type="entry name" value="Nucleoside phosphorylase/phosphoribosyltransferase catalytic domain"/>
    <property type="match status" value="1"/>
</dbReference>
<dbReference type="GO" id="GO:0006213">
    <property type="term" value="P:pyrimidine nucleoside metabolic process"/>
    <property type="evidence" value="ECO:0007669"/>
    <property type="project" value="InterPro"/>
</dbReference>
<evidence type="ECO:0000256" key="8">
    <source>
        <dbReference type="ARBA" id="ARBA00022679"/>
    </source>
</evidence>
<dbReference type="InterPro" id="IPR036320">
    <property type="entry name" value="Glycosyl_Trfase_fam3_N_dom_sf"/>
</dbReference>
<dbReference type="SUPFAM" id="SSF54680">
    <property type="entry name" value="Pyrimidine nucleoside phosphorylase C-terminal domain"/>
    <property type="match status" value="1"/>
</dbReference>
<evidence type="ECO:0000256" key="9">
    <source>
        <dbReference type="ARBA" id="ARBA00048453"/>
    </source>
</evidence>
<dbReference type="Proteomes" id="UP000824260">
    <property type="component" value="Unassembled WGS sequence"/>
</dbReference>
<dbReference type="EMBL" id="DVFZ01000055">
    <property type="protein sequence ID" value="HIQ82610.1"/>
    <property type="molecule type" value="Genomic_DNA"/>
</dbReference>
<comment type="similarity">
    <text evidence="3">Belongs to the thymidine/pyrimidine-nucleoside phosphorylase family.</text>
</comment>
<dbReference type="GO" id="GO:0006206">
    <property type="term" value="P:pyrimidine nucleobase metabolic process"/>
    <property type="evidence" value="ECO:0007669"/>
    <property type="project" value="InterPro"/>
</dbReference>
<dbReference type="InterPro" id="IPR018090">
    <property type="entry name" value="Pyrmidine_PPas_bac/euk"/>
</dbReference>
<accession>A0A9D1CXK9</accession>
<evidence type="ECO:0000256" key="4">
    <source>
        <dbReference type="ARBA" id="ARBA00011738"/>
    </source>
</evidence>
<sequence length="434" mass="45610">MRPNQVLRKKRFGGELNEAEIRAFVRGVTDGSWADYQISALLMAICIHGMSDRETLALTLAMAKSGDTLDLSDIPGVKADKHSTGGVGDTTSLILVPLTAACGLKVAKMSGRGLGFTGGTLDKLESIPGLNVNLGVEEFKAIVRRVGCAIAGQTAELAPADKVLYALRDVTETVDCLPLVVSSILSKKLASGCDVVVLDVKTGSGAIMDTPEKSRKLAEDMVRIGNLSGRRFSALITDMDQPLGMYIGNALEVEEAIDVLAGRTGGKLRDVSLTLGAHMLRNAGIAPSVEAGVSMLEEKIASGEGLKKFAEMIAAQGGDARVCEDTNLLPKAARKIDLPSPGDGYIAAIRTSEVGNAARLLGAGRLRKEDAIDPAVGIVMQKRVGDFVRRGDPLLTLHANAHSDVAGAMTILGRAVTLSQEKVTPPELIHAVVE</sequence>
<evidence type="ECO:0000256" key="3">
    <source>
        <dbReference type="ARBA" id="ARBA00006915"/>
    </source>
</evidence>
<dbReference type="EC" id="2.4.2.2" evidence="5"/>
<evidence type="ECO:0000256" key="1">
    <source>
        <dbReference type="ARBA" id="ARBA00001066"/>
    </source>
</evidence>
<dbReference type="NCBIfam" id="NF004490">
    <property type="entry name" value="PRK05820.1"/>
    <property type="match status" value="1"/>
</dbReference>
<reference evidence="12" key="1">
    <citation type="submission" date="2020-10" db="EMBL/GenBank/DDBJ databases">
        <authorList>
            <person name="Gilroy R."/>
        </authorList>
    </citation>
    <scope>NUCLEOTIDE SEQUENCE</scope>
    <source>
        <strain evidence="12">ChiSjej6B24-2974</strain>
    </source>
</reference>
<dbReference type="Gene3D" id="3.90.1170.30">
    <property type="entry name" value="Pyrimidine nucleoside phosphorylase-like, C-terminal domain"/>
    <property type="match status" value="1"/>
</dbReference>
<dbReference type="InterPro" id="IPR036566">
    <property type="entry name" value="PYNP-like_C_sf"/>
</dbReference>
<dbReference type="GO" id="GO:0016154">
    <property type="term" value="F:pyrimidine-nucleoside phosphorylase activity"/>
    <property type="evidence" value="ECO:0007669"/>
    <property type="project" value="UniProtKB-EC"/>
</dbReference>
<dbReference type="InterPro" id="IPR035902">
    <property type="entry name" value="Nuc_phospho_transferase"/>
</dbReference>
<evidence type="ECO:0000256" key="6">
    <source>
        <dbReference type="ARBA" id="ARBA00014680"/>
    </source>
</evidence>
<dbReference type="SMART" id="SM00941">
    <property type="entry name" value="PYNP_C"/>
    <property type="match status" value="1"/>
</dbReference>
<dbReference type="PANTHER" id="PTHR10515">
    <property type="entry name" value="THYMIDINE PHOSPHORYLASE"/>
    <property type="match status" value="1"/>
</dbReference>
<keyword evidence="8 12" id="KW-0808">Transferase</keyword>
<comment type="function">
    <text evidence="2">Catalyzes phosphorolysis of the pyrimidine nucleosides uridine, thymidine and 2'-deoxyuridine with the formation of the corresponding pyrimidine base and ribose-1-phosphate.</text>
</comment>
<dbReference type="Gene3D" id="1.20.970.10">
    <property type="entry name" value="Transferase, Pyrimidine Nucleoside Phosphorylase, Chain C"/>
    <property type="match status" value="1"/>
</dbReference>
<evidence type="ECO:0000256" key="5">
    <source>
        <dbReference type="ARBA" id="ARBA00011889"/>
    </source>
</evidence>
<dbReference type="NCBIfam" id="TIGR02644">
    <property type="entry name" value="Y_phosphoryl"/>
    <property type="match status" value="1"/>
</dbReference>
<comment type="catalytic activity">
    <reaction evidence="1">
        <text>2'-deoxyuridine + phosphate = 2-deoxy-alpha-D-ribose 1-phosphate + uracil</text>
        <dbReference type="Rhea" id="RHEA:22824"/>
        <dbReference type="ChEBI" id="CHEBI:16450"/>
        <dbReference type="ChEBI" id="CHEBI:17568"/>
        <dbReference type="ChEBI" id="CHEBI:43474"/>
        <dbReference type="ChEBI" id="CHEBI:57259"/>
        <dbReference type="EC" id="2.4.2.2"/>
    </reaction>
</comment>
<comment type="caution">
    <text evidence="12">The sequence shown here is derived from an EMBL/GenBank/DDBJ whole genome shotgun (WGS) entry which is preliminary data.</text>
</comment>
<reference evidence="12" key="2">
    <citation type="journal article" date="2021" name="PeerJ">
        <title>Extensive microbial diversity within the chicken gut microbiome revealed by metagenomics and culture.</title>
        <authorList>
            <person name="Gilroy R."/>
            <person name="Ravi A."/>
            <person name="Getino M."/>
            <person name="Pursley I."/>
            <person name="Horton D.L."/>
            <person name="Alikhan N.F."/>
            <person name="Baker D."/>
            <person name="Gharbi K."/>
            <person name="Hall N."/>
            <person name="Watson M."/>
            <person name="Adriaenssens E.M."/>
            <person name="Foster-Nyarko E."/>
            <person name="Jarju S."/>
            <person name="Secka A."/>
            <person name="Antonio M."/>
            <person name="Oren A."/>
            <person name="Chaudhuri R.R."/>
            <person name="La Ragione R."/>
            <person name="Hildebrand F."/>
            <person name="Pallen M.J."/>
        </authorList>
    </citation>
    <scope>NUCLEOTIDE SEQUENCE</scope>
    <source>
        <strain evidence="12">ChiSjej6B24-2974</strain>
    </source>
</reference>
<dbReference type="Pfam" id="PF07831">
    <property type="entry name" value="PYNP_C"/>
    <property type="match status" value="1"/>
</dbReference>
<evidence type="ECO:0000256" key="7">
    <source>
        <dbReference type="ARBA" id="ARBA00022676"/>
    </source>
</evidence>
<dbReference type="AlphaFoldDB" id="A0A9D1CXK9"/>
<comment type="subunit">
    <text evidence="4">Homodimer.</text>
</comment>
<feature type="domain" description="Pyrimidine nucleoside phosphorylase C-terminal" evidence="11">
    <location>
        <begin position="345"/>
        <end position="419"/>
    </location>
</feature>
<dbReference type="PROSITE" id="PS00647">
    <property type="entry name" value="THYMID_PHOSPHORYLASE"/>
    <property type="match status" value="1"/>
</dbReference>
<evidence type="ECO:0000256" key="10">
    <source>
        <dbReference type="ARBA" id="ARBA00048525"/>
    </source>
</evidence>